<evidence type="ECO:0000259" key="2">
    <source>
        <dbReference type="Pfam" id="PF00668"/>
    </source>
</evidence>
<dbReference type="EMBL" id="VFOL01000001">
    <property type="protein sequence ID" value="TQL39145.1"/>
    <property type="molecule type" value="Genomic_DNA"/>
</dbReference>
<dbReference type="PANTHER" id="PTHR45527">
    <property type="entry name" value="NONRIBOSOMAL PEPTIDE SYNTHETASE"/>
    <property type="match status" value="1"/>
</dbReference>
<dbReference type="GO" id="GO:0008610">
    <property type="term" value="P:lipid biosynthetic process"/>
    <property type="evidence" value="ECO:0007669"/>
    <property type="project" value="UniProtKB-ARBA"/>
</dbReference>
<organism evidence="3 4">
    <name type="scientific">Salinispora arenicola</name>
    <dbReference type="NCBI Taxonomy" id="168697"/>
    <lineage>
        <taxon>Bacteria</taxon>
        <taxon>Bacillati</taxon>
        <taxon>Actinomycetota</taxon>
        <taxon>Actinomycetes</taxon>
        <taxon>Micromonosporales</taxon>
        <taxon>Micromonosporaceae</taxon>
        <taxon>Salinispora</taxon>
    </lineage>
</organism>
<name>A0A542XTH5_SALAC</name>
<evidence type="ECO:0000313" key="3">
    <source>
        <dbReference type="EMBL" id="TQL39145.1"/>
    </source>
</evidence>
<dbReference type="InterPro" id="IPR023213">
    <property type="entry name" value="CAT-like_dom_sf"/>
</dbReference>
<feature type="compositionally biased region" description="Basic and acidic residues" evidence="1">
    <location>
        <begin position="18"/>
        <end position="29"/>
    </location>
</feature>
<dbReference type="Gene3D" id="3.30.559.10">
    <property type="entry name" value="Chloramphenicol acetyltransferase-like domain"/>
    <property type="match status" value="1"/>
</dbReference>
<evidence type="ECO:0000313" key="4">
    <source>
        <dbReference type="Proteomes" id="UP000315983"/>
    </source>
</evidence>
<dbReference type="PANTHER" id="PTHR45527:SF1">
    <property type="entry name" value="FATTY ACID SYNTHASE"/>
    <property type="match status" value="1"/>
</dbReference>
<proteinExistence type="predicted"/>
<dbReference type="SUPFAM" id="SSF52777">
    <property type="entry name" value="CoA-dependent acyltransferases"/>
    <property type="match status" value="2"/>
</dbReference>
<feature type="region of interest" description="Disordered" evidence="1">
    <location>
        <begin position="1"/>
        <end position="29"/>
    </location>
</feature>
<sequence>MRRSKEIDATNRYPLTSRQKDPQHTERSPRHVIRLALRVRGEVRLDALQGALDDVVARHESLRTRINYSETDGSLGFQEVLSPLPVPLTVHDIPVTPGRSRDELAVDQYVKLHDELLSFTAVPSLRAALHRFDDRDAVLTLITHHLFGDNWSAGILRRELSACYKARISGTPHALPIPVQYREFVTWEQEFLQSDKAAKARNFWTEKLAGAEMYTMPADRPHGPDTLTPRSAVSNFLIDSRDFAKVIASARQNRCTPWHLLVAASMVLAERIRGSSNITLLTVDNGRQVRDFHNTIGFFANLVPIRLDFGNCRSFRDLMLVARKASMDAHQHQIPFGTVLELAPELMRSFEDSQVAPIAFNYARASVTLSDIQFADRVESVPWPEDLPTMFHRGSCMWSLVLLPSGAFRCVIEYEPDMLDADTVERWGSDFVSLVLEIADRPDGSWKTQ</sequence>
<gene>
    <name evidence="3" type="ORF">FB564_4382</name>
</gene>
<dbReference type="GO" id="GO:0005737">
    <property type="term" value="C:cytoplasm"/>
    <property type="evidence" value="ECO:0007669"/>
    <property type="project" value="TreeGrafter"/>
</dbReference>
<protein>
    <submittedName>
        <fullName evidence="3">Condensation domain-containing protein</fullName>
    </submittedName>
</protein>
<feature type="domain" description="Condensation" evidence="2">
    <location>
        <begin position="13"/>
        <end position="445"/>
    </location>
</feature>
<dbReference type="GO" id="GO:0043041">
    <property type="term" value="P:amino acid activation for nonribosomal peptide biosynthetic process"/>
    <property type="evidence" value="ECO:0007669"/>
    <property type="project" value="TreeGrafter"/>
</dbReference>
<reference evidence="3 4" key="1">
    <citation type="submission" date="2019-06" db="EMBL/GenBank/DDBJ databases">
        <title>Sequencing the genomes of 1000 actinobacteria strains.</title>
        <authorList>
            <person name="Klenk H.-P."/>
        </authorList>
    </citation>
    <scope>NUCLEOTIDE SEQUENCE [LARGE SCALE GENOMIC DNA]</scope>
    <source>
        <strain evidence="3 4">DSM 44819</strain>
    </source>
</reference>
<dbReference type="Gene3D" id="3.30.559.30">
    <property type="entry name" value="Nonribosomal peptide synthetase, condensation domain"/>
    <property type="match status" value="1"/>
</dbReference>
<dbReference type="GO" id="GO:0031177">
    <property type="term" value="F:phosphopantetheine binding"/>
    <property type="evidence" value="ECO:0007669"/>
    <property type="project" value="TreeGrafter"/>
</dbReference>
<dbReference type="AlphaFoldDB" id="A0A542XTH5"/>
<dbReference type="Pfam" id="PF00668">
    <property type="entry name" value="Condensation"/>
    <property type="match status" value="1"/>
</dbReference>
<evidence type="ECO:0000256" key="1">
    <source>
        <dbReference type="SAM" id="MobiDB-lite"/>
    </source>
</evidence>
<dbReference type="GO" id="GO:0003824">
    <property type="term" value="F:catalytic activity"/>
    <property type="evidence" value="ECO:0007669"/>
    <property type="project" value="InterPro"/>
</dbReference>
<accession>A0A542XTH5</accession>
<dbReference type="Proteomes" id="UP000315983">
    <property type="component" value="Unassembled WGS sequence"/>
</dbReference>
<comment type="caution">
    <text evidence="3">The sequence shown here is derived from an EMBL/GenBank/DDBJ whole genome shotgun (WGS) entry which is preliminary data.</text>
</comment>
<dbReference type="GO" id="GO:0044550">
    <property type="term" value="P:secondary metabolite biosynthetic process"/>
    <property type="evidence" value="ECO:0007669"/>
    <property type="project" value="TreeGrafter"/>
</dbReference>
<dbReference type="InterPro" id="IPR001242">
    <property type="entry name" value="Condensation_dom"/>
</dbReference>